<evidence type="ECO:0000313" key="11">
    <source>
        <dbReference type="Proteomes" id="UP000777482"/>
    </source>
</evidence>
<accession>A0A9P7B1W8</accession>
<dbReference type="GO" id="GO:0000448">
    <property type="term" value="P:cleavage in ITS2 between 5.8S rRNA and LSU-rRNA of tricistronic rRNA transcript (SSU-rRNA, 5.8S rRNA, LSU-rRNA)"/>
    <property type="evidence" value="ECO:0007669"/>
    <property type="project" value="TreeGrafter"/>
</dbReference>
<dbReference type="InterPro" id="IPR027417">
    <property type="entry name" value="P-loop_NTPase"/>
</dbReference>
<feature type="compositionally biased region" description="Polar residues" evidence="8">
    <location>
        <begin position="90"/>
        <end position="103"/>
    </location>
</feature>
<dbReference type="PANTHER" id="PTHR12755:SF3">
    <property type="entry name" value="POLYNUCLEOTIDE 5'-HYDROXYL-KINASE NOL9"/>
    <property type="match status" value="1"/>
</dbReference>
<dbReference type="CDD" id="cd02019">
    <property type="entry name" value="NK"/>
    <property type="match status" value="1"/>
</dbReference>
<dbReference type="EMBL" id="PUHQ01000167">
    <property type="protein sequence ID" value="KAG0653952.1"/>
    <property type="molecule type" value="Genomic_DNA"/>
</dbReference>
<comment type="caution">
    <text evidence="10">The sequence shown here is derived from an EMBL/GenBank/DDBJ whole genome shotgun (WGS) entry which is preliminary data.</text>
</comment>
<evidence type="ECO:0000256" key="3">
    <source>
        <dbReference type="ARBA" id="ARBA00019824"/>
    </source>
</evidence>
<evidence type="ECO:0000256" key="8">
    <source>
        <dbReference type="SAM" id="MobiDB-lite"/>
    </source>
</evidence>
<organism evidence="10 11">
    <name type="scientific">Rhodotorula mucilaginosa</name>
    <name type="common">Yeast</name>
    <name type="synonym">Rhodotorula rubra</name>
    <dbReference type="NCBI Taxonomy" id="5537"/>
    <lineage>
        <taxon>Eukaryota</taxon>
        <taxon>Fungi</taxon>
        <taxon>Dikarya</taxon>
        <taxon>Basidiomycota</taxon>
        <taxon>Pucciniomycotina</taxon>
        <taxon>Microbotryomycetes</taxon>
        <taxon>Sporidiobolales</taxon>
        <taxon>Sporidiobolaceae</taxon>
        <taxon>Rhodotorula</taxon>
    </lineage>
</organism>
<dbReference type="GO" id="GO:0051731">
    <property type="term" value="F:polynucleotide 5'-hydroxyl-kinase activity"/>
    <property type="evidence" value="ECO:0007669"/>
    <property type="project" value="InterPro"/>
</dbReference>
<gene>
    <name evidence="10" type="primary">GRC3</name>
    <name evidence="10" type="ORF">C6P46_002034</name>
</gene>
<evidence type="ECO:0000256" key="7">
    <source>
        <dbReference type="ARBA" id="ARBA00022840"/>
    </source>
</evidence>
<evidence type="ECO:0000256" key="1">
    <source>
        <dbReference type="ARBA" id="ARBA00011003"/>
    </source>
</evidence>
<dbReference type="Gene3D" id="3.40.50.300">
    <property type="entry name" value="P-loop containing nucleotide triphosphate hydrolases"/>
    <property type="match status" value="1"/>
</dbReference>
<name>A0A9P7B1W8_RHOMI</name>
<protein>
    <recommendedName>
        <fullName evidence="3">Polynucleotide 5'-hydroxyl-kinase GRC3</fullName>
    </recommendedName>
    <alternativeName>
        <fullName evidence="2">Polynucleotide 5'-hydroxyl-kinase grc3</fullName>
    </alternativeName>
</protein>
<keyword evidence="6" id="KW-0418">Kinase</keyword>
<feature type="domain" description="Clp1 P-loop" evidence="9">
    <location>
        <begin position="443"/>
        <end position="540"/>
    </location>
</feature>
<dbReference type="GO" id="GO:0005524">
    <property type="term" value="F:ATP binding"/>
    <property type="evidence" value="ECO:0007669"/>
    <property type="project" value="UniProtKB-KW"/>
</dbReference>
<sequence length="858" mass="90538">MPAAKGSKRTRTAAAEASSPPTRSTSAAGPPAPPSSNLAPARPMSAVAARRAAREAAAAATQAPAPARVEPNPSSSVAAAKDQDVDMRQRSPSPTSTPLQGSSSDEEEAEIVVPRKKAKVAASRYFASGGEEAGSSSSSSSSSLPKARTTTNRAPSEEQEDYTRLEEAGDVSADSFIDPSCVSSLVPSPGENVVECQARIGGQDKLGTLFFLQADETILLRGVCGITPVWGAVSVLNATLRAAAAGDTTSPLDLADLHEDALHPLFVPNSHAVPPIRALRSATRPPPLRTADGRTLATPSGCAAIVLVSDLDTQVEGLERILAAGGIGHGLGFSTRKGKMPASEVSGRTWSLLVTPEPSYACLREDEQWQAALHSQLPPSPFASTTSGTDWRGDAFVAMVEGPKRVGKSTLAKLLVNELLDRRVFLVLRQRGSALTRSCPSSRYEAVAYLDTDLGQAEFTAPGFVSLTVLRRPVLGEHAFVASSSRRNIRRVLTRLMAGPSFTHLHESFESHFLGSTSPASDPTDYLTACEALLATYRLEVEFAGGDDSASAIGPGRRHKSRVAGPDQSGPSKCRERVPLVVNTSGWIKGLGADILSRLKDLARPTHVFTFADPATETSSFAVQDFPPPFPPAVPYRQIPLPAAFASPLESKWTPADLRTLALASYFYSKGCFVGGQVPRWETTRPLIAQPVRTCSWGSSPSALKASAVYMAGTGDIRYEHCLHALNGSIVAIVADSQPARTDLSRPFPYAPRAPLPSPASSRALGLAIVHSFAPAAESMYLLTPTAPTSSDASALALVKGALDTPVALMCDFTARADESEAGLAGVDWDAVPYLSVETGEAVGRRRVRRNLMRKGQA</sequence>
<keyword evidence="4" id="KW-0808">Transferase</keyword>
<dbReference type="InterPro" id="IPR045116">
    <property type="entry name" value="Clp1/Grc3"/>
</dbReference>
<dbReference type="GO" id="GO:0005634">
    <property type="term" value="C:nucleus"/>
    <property type="evidence" value="ECO:0007669"/>
    <property type="project" value="TreeGrafter"/>
</dbReference>
<keyword evidence="5" id="KW-0547">Nucleotide-binding</keyword>
<feature type="region of interest" description="Disordered" evidence="8">
    <location>
        <begin position="1"/>
        <end position="115"/>
    </location>
</feature>
<keyword evidence="11" id="KW-1185">Reference proteome</keyword>
<evidence type="ECO:0000256" key="5">
    <source>
        <dbReference type="ARBA" id="ARBA00022741"/>
    </source>
</evidence>
<evidence type="ECO:0000259" key="9">
    <source>
        <dbReference type="Pfam" id="PF16575"/>
    </source>
</evidence>
<evidence type="ECO:0000256" key="2">
    <source>
        <dbReference type="ARBA" id="ARBA00018706"/>
    </source>
</evidence>
<feature type="compositionally biased region" description="Low complexity" evidence="8">
    <location>
        <begin position="128"/>
        <end position="143"/>
    </location>
</feature>
<dbReference type="Pfam" id="PF16575">
    <property type="entry name" value="CLP1_P"/>
    <property type="match status" value="2"/>
</dbReference>
<evidence type="ECO:0000256" key="6">
    <source>
        <dbReference type="ARBA" id="ARBA00022777"/>
    </source>
</evidence>
<feature type="domain" description="Clp1 P-loop" evidence="9">
    <location>
        <begin position="575"/>
        <end position="668"/>
    </location>
</feature>
<feature type="region of interest" description="Disordered" evidence="8">
    <location>
        <begin position="128"/>
        <end position="164"/>
    </location>
</feature>
<feature type="compositionally biased region" description="Basic residues" evidence="8">
    <location>
        <begin position="1"/>
        <end position="11"/>
    </location>
</feature>
<comment type="similarity">
    <text evidence="1">Belongs to the Clp1 family. NOL9/GRC3 subfamily.</text>
</comment>
<dbReference type="AlphaFoldDB" id="A0A9P7B1W8"/>
<dbReference type="InterPro" id="IPR032319">
    <property type="entry name" value="CLP1_P"/>
</dbReference>
<evidence type="ECO:0000256" key="4">
    <source>
        <dbReference type="ARBA" id="ARBA00022679"/>
    </source>
</evidence>
<keyword evidence="7" id="KW-0067">ATP-binding</keyword>
<dbReference type="Proteomes" id="UP000777482">
    <property type="component" value="Unassembled WGS sequence"/>
</dbReference>
<proteinExistence type="inferred from homology"/>
<dbReference type="PANTHER" id="PTHR12755">
    <property type="entry name" value="CLEAVAGE/POLYADENYLATION FACTOR IA SUBUNIT CLP1P"/>
    <property type="match status" value="1"/>
</dbReference>
<reference evidence="10 11" key="1">
    <citation type="submission" date="2020-11" db="EMBL/GenBank/DDBJ databases">
        <title>Kefir isolates.</title>
        <authorList>
            <person name="Marcisauskas S."/>
            <person name="Kim Y."/>
            <person name="Blasche S."/>
        </authorList>
    </citation>
    <scope>NUCLEOTIDE SEQUENCE [LARGE SCALE GENOMIC DNA]</scope>
    <source>
        <strain evidence="10 11">KR</strain>
    </source>
</reference>
<feature type="compositionally biased region" description="Low complexity" evidence="8">
    <location>
        <begin position="12"/>
        <end position="68"/>
    </location>
</feature>
<feature type="region of interest" description="Disordered" evidence="8">
    <location>
        <begin position="550"/>
        <end position="574"/>
    </location>
</feature>
<evidence type="ECO:0000313" key="10">
    <source>
        <dbReference type="EMBL" id="KAG0653952.1"/>
    </source>
</evidence>
<dbReference type="OrthoDB" id="2405412at2759"/>